<reference evidence="3" key="1">
    <citation type="journal article" date="2019" name="Int. J. Syst. Evol. Microbiol.">
        <title>The Global Catalogue of Microorganisms (GCM) 10K type strain sequencing project: providing services to taxonomists for standard genome sequencing and annotation.</title>
        <authorList>
            <consortium name="The Broad Institute Genomics Platform"/>
            <consortium name="The Broad Institute Genome Sequencing Center for Infectious Disease"/>
            <person name="Wu L."/>
            <person name="Ma J."/>
        </authorList>
    </citation>
    <scope>NUCLEOTIDE SEQUENCE [LARGE SCALE GENOMIC DNA]</scope>
    <source>
        <strain evidence="3">NBRC 108565</strain>
    </source>
</reference>
<dbReference type="SUPFAM" id="SSF51430">
    <property type="entry name" value="NAD(P)-linked oxidoreductase"/>
    <property type="match status" value="1"/>
</dbReference>
<sequence>MDERRLGATGLHVSEIGLGTMTWGDRTDEDAARELLRDFLDAGGTLVDSAASYGSTDAESILGSLLATDVPRADLVLCVQSGLRRAGSVAGTGSAVVPDASRRHLLDGLDASLRRLGTDHVDLFLVQAPDPRTPLAETASALETAISSGRARYVGVGDHPAWRTAALATRLAAGGSCGLAAAGLEYSLLERGLEAEVAPAATELGVGLLAWSPLGRGVLTGKYRKGTPADSRAASDRWAPYVEQYLDAGAGAVVSAVSTAADGLGRSPLEVALAWTLARGVSSAVVGPRTPAHLRAATAAADLELPREVMAALDDVSAPGRTYPAWRG</sequence>
<protein>
    <submittedName>
        <fullName evidence="2">Oxidoreductase</fullName>
    </submittedName>
</protein>
<dbReference type="RefSeq" id="WP_286217860.1">
    <property type="nucleotide sequence ID" value="NZ_AP027729.1"/>
</dbReference>
<dbReference type="Proteomes" id="UP001321475">
    <property type="component" value="Chromosome"/>
</dbReference>
<evidence type="ECO:0000259" key="1">
    <source>
        <dbReference type="Pfam" id="PF00248"/>
    </source>
</evidence>
<organism evidence="2 3">
    <name type="scientific">Paraoerskovia sediminicola</name>
    <dbReference type="NCBI Taxonomy" id="1138587"/>
    <lineage>
        <taxon>Bacteria</taxon>
        <taxon>Bacillati</taxon>
        <taxon>Actinomycetota</taxon>
        <taxon>Actinomycetes</taxon>
        <taxon>Micrococcales</taxon>
        <taxon>Cellulomonadaceae</taxon>
        <taxon>Paraoerskovia</taxon>
    </lineage>
</organism>
<dbReference type="InterPro" id="IPR050523">
    <property type="entry name" value="AKR_Detox_Biosynth"/>
</dbReference>
<dbReference type="InterPro" id="IPR036812">
    <property type="entry name" value="NAD(P)_OxRdtase_dom_sf"/>
</dbReference>
<dbReference type="PANTHER" id="PTHR43364">
    <property type="entry name" value="NADH-SPECIFIC METHYLGLYOXAL REDUCTASE-RELATED"/>
    <property type="match status" value="1"/>
</dbReference>
<proteinExistence type="predicted"/>
<evidence type="ECO:0000313" key="2">
    <source>
        <dbReference type="EMBL" id="BDZ43693.1"/>
    </source>
</evidence>
<dbReference type="EMBL" id="AP027729">
    <property type="protein sequence ID" value="BDZ43693.1"/>
    <property type="molecule type" value="Genomic_DNA"/>
</dbReference>
<gene>
    <name evidence="2" type="ORF">GCM10025865_29920</name>
</gene>
<name>A0ABN6XFJ2_9CELL</name>
<keyword evidence="3" id="KW-1185">Reference proteome</keyword>
<feature type="domain" description="NADP-dependent oxidoreductase" evidence="1">
    <location>
        <begin position="15"/>
        <end position="316"/>
    </location>
</feature>
<dbReference type="Gene3D" id="3.20.20.100">
    <property type="entry name" value="NADP-dependent oxidoreductase domain"/>
    <property type="match status" value="1"/>
</dbReference>
<dbReference type="InterPro" id="IPR023210">
    <property type="entry name" value="NADP_OxRdtase_dom"/>
</dbReference>
<evidence type="ECO:0000313" key="3">
    <source>
        <dbReference type="Proteomes" id="UP001321475"/>
    </source>
</evidence>
<dbReference type="PANTHER" id="PTHR43364:SF18">
    <property type="entry name" value="OXIDOREDUCTASE"/>
    <property type="match status" value="1"/>
</dbReference>
<dbReference type="Pfam" id="PF00248">
    <property type="entry name" value="Aldo_ket_red"/>
    <property type="match status" value="1"/>
</dbReference>
<accession>A0ABN6XFJ2</accession>